<keyword evidence="5" id="KW-0328">Glycosyltransferase</keyword>
<dbReference type="GO" id="GO:0004850">
    <property type="term" value="F:uridine phosphorylase activity"/>
    <property type="evidence" value="ECO:0007669"/>
    <property type="project" value="UniProtKB-EC"/>
</dbReference>
<dbReference type="EC" id="2.4.2.3" evidence="1"/>
<protein>
    <recommendedName>
        <fullName evidence="2">Uridine phosphorylase</fullName>
        <ecNumber evidence="1">2.4.2.3</ecNumber>
    </recommendedName>
</protein>
<gene>
    <name evidence="5" type="ORF">IB211_00213</name>
</gene>
<dbReference type="PANTHER" id="PTHR43691:SF11">
    <property type="entry name" value="FI09636P-RELATED"/>
    <property type="match status" value="1"/>
</dbReference>
<keyword evidence="6" id="KW-1185">Reference proteome</keyword>
<dbReference type="AlphaFoldDB" id="A0A0S2VZT3"/>
<evidence type="ECO:0000313" key="5">
    <source>
        <dbReference type="EMBL" id="ALP92609.1"/>
    </source>
</evidence>
<evidence type="ECO:0000256" key="3">
    <source>
        <dbReference type="ARBA" id="ARBA00048447"/>
    </source>
</evidence>
<dbReference type="Proteomes" id="UP000064844">
    <property type="component" value="Chromosome"/>
</dbReference>
<dbReference type="InterPro" id="IPR035994">
    <property type="entry name" value="Nucleoside_phosphorylase_sf"/>
</dbReference>
<accession>A0A0S2VZT3</accession>
<dbReference type="GO" id="GO:0005829">
    <property type="term" value="C:cytosol"/>
    <property type="evidence" value="ECO:0007669"/>
    <property type="project" value="TreeGrafter"/>
</dbReference>
<dbReference type="GO" id="GO:0006152">
    <property type="term" value="P:purine nucleoside catabolic process"/>
    <property type="evidence" value="ECO:0007669"/>
    <property type="project" value="TreeGrafter"/>
</dbReference>
<evidence type="ECO:0000313" key="6">
    <source>
        <dbReference type="Proteomes" id="UP000064844"/>
    </source>
</evidence>
<sequence length="284" mass="31658">MDFAWEGKGAGKIEWKKELASRLREASFLTRRQEMSLFDAYDTAPDAVLNPEDATRPIPGFPETVVITFQPSLMEAVAARPEAALLCRIPVFFQMPVYRLPAQGTELAVYQTLMGGAASAAMLEEVIARGARKVVLFGSCGSLCRELPDGHLIVPTAAYRDEGVSYHYLPAEDYISLPTAPRTAEILRELGVPFALGRTWTTDALYRETRRNVARRKAEGCIAVDMECASLAAVCRFRGVAFHQFLYTEDNLDGAFWDPRLMGKLPQDAKEAYFRIALEIARRI</sequence>
<dbReference type="eggNOG" id="COG2820">
    <property type="taxonomic scope" value="Bacteria"/>
</dbReference>
<dbReference type="Gene3D" id="3.40.50.1580">
    <property type="entry name" value="Nucleoside phosphorylase domain"/>
    <property type="match status" value="1"/>
</dbReference>
<dbReference type="SUPFAM" id="SSF53167">
    <property type="entry name" value="Purine and uridine phosphorylases"/>
    <property type="match status" value="1"/>
</dbReference>
<proteinExistence type="predicted"/>
<dbReference type="Pfam" id="PF01048">
    <property type="entry name" value="PNP_UDP_1"/>
    <property type="match status" value="1"/>
</dbReference>
<dbReference type="GO" id="GO:0004731">
    <property type="term" value="F:purine-nucleoside phosphorylase activity"/>
    <property type="evidence" value="ECO:0007669"/>
    <property type="project" value="TreeGrafter"/>
</dbReference>
<dbReference type="InterPro" id="IPR000845">
    <property type="entry name" value="Nucleoside_phosphorylase_d"/>
</dbReference>
<keyword evidence="5" id="KW-0808">Transferase</keyword>
<dbReference type="STRING" id="1297617.IB211_00213"/>
<feature type="domain" description="Nucleoside phosphorylase" evidence="4">
    <location>
        <begin position="75"/>
        <end position="254"/>
    </location>
</feature>
<organism evidence="5 6">
    <name type="scientific">Intestinimonas butyriciproducens</name>
    <dbReference type="NCBI Taxonomy" id="1297617"/>
    <lineage>
        <taxon>Bacteria</taxon>
        <taxon>Bacillati</taxon>
        <taxon>Bacillota</taxon>
        <taxon>Clostridia</taxon>
        <taxon>Eubacteriales</taxon>
        <taxon>Intestinimonas</taxon>
    </lineage>
</organism>
<evidence type="ECO:0000256" key="2">
    <source>
        <dbReference type="ARBA" id="ARBA00021980"/>
    </source>
</evidence>
<dbReference type="PATRIC" id="fig|1297617.4.peg.213"/>
<evidence type="ECO:0000259" key="4">
    <source>
        <dbReference type="Pfam" id="PF01048"/>
    </source>
</evidence>
<comment type="catalytic activity">
    <reaction evidence="3">
        <text>uridine + phosphate = alpha-D-ribose 1-phosphate + uracil</text>
        <dbReference type="Rhea" id="RHEA:24388"/>
        <dbReference type="ChEBI" id="CHEBI:16704"/>
        <dbReference type="ChEBI" id="CHEBI:17568"/>
        <dbReference type="ChEBI" id="CHEBI:43474"/>
        <dbReference type="ChEBI" id="CHEBI:57720"/>
        <dbReference type="EC" id="2.4.2.3"/>
    </reaction>
</comment>
<dbReference type="CDD" id="cd09007">
    <property type="entry name" value="NP-I_spr0068"/>
    <property type="match status" value="1"/>
</dbReference>
<name>A0A0S2VZT3_9FIRM</name>
<reference evidence="6" key="2">
    <citation type="submission" date="2015-04" db="EMBL/GenBank/DDBJ databases">
        <title>A butyrogenic pathway from the amino acid lysine in a human gut commensal.</title>
        <authorList>
            <person name="de Vos W.M."/>
            <person name="Bui N.T.P."/>
            <person name="Plugge C.M."/>
            <person name="Ritari J."/>
        </authorList>
    </citation>
    <scope>NUCLEOTIDE SEQUENCE [LARGE SCALE GENOMIC DNA]</scope>
    <source>
        <strain evidence="6">AF211</strain>
    </source>
</reference>
<dbReference type="PANTHER" id="PTHR43691">
    <property type="entry name" value="URIDINE PHOSPHORYLASE"/>
    <property type="match status" value="1"/>
</dbReference>
<dbReference type="EMBL" id="CP011307">
    <property type="protein sequence ID" value="ALP92609.1"/>
    <property type="molecule type" value="Genomic_DNA"/>
</dbReference>
<evidence type="ECO:0000256" key="1">
    <source>
        <dbReference type="ARBA" id="ARBA00011888"/>
    </source>
</evidence>
<reference evidence="5 6" key="1">
    <citation type="journal article" date="2015" name="Nat. Commun.">
        <title>Production of butyrate from lysine and the Amadori product fructoselysine by a human gut commensal.</title>
        <authorList>
            <person name="Bui T.P."/>
            <person name="Ritari J."/>
            <person name="Boeren S."/>
            <person name="de Waard P."/>
            <person name="Plugge C.M."/>
            <person name="de Vos W.M."/>
        </authorList>
    </citation>
    <scope>NUCLEOTIDE SEQUENCE [LARGE SCALE GENOMIC DNA]</scope>
    <source>
        <strain evidence="5 6">AF211</strain>
    </source>
</reference>
<dbReference type="KEGG" id="ibu:IB211_00213"/>